<sequence length="219" mass="24235">MDGLRGTTVLSLMAVAAMTTTTTTASAGRPYAAEWFQATVNSCRSAGWPNCVAQNVDRTFKLLEDADDLRIAGGVRLVRTAARTTHPTNRSSDVIDRIVSFMDSHSLQIDLWTPDNNVTVEGRRRHAYRKVFPIIVGTYMIMSAVLIPMGFMFMSTLGGKALLVSKMALMISLMSNIKKMFSYEYYVPPAPPAGPQHWKRTLLAHRTTAGPLYSSYTAY</sequence>
<dbReference type="InterPro" id="IPR012464">
    <property type="entry name" value="DUF1676"/>
</dbReference>
<keyword evidence="2" id="KW-0732">Signal</keyword>
<keyword evidence="1" id="KW-0812">Transmembrane</keyword>
<feature type="transmembrane region" description="Helical" evidence="1">
    <location>
        <begin position="131"/>
        <end position="151"/>
    </location>
</feature>
<accession>A0A5E4N8T1</accession>
<keyword evidence="4" id="KW-1185">Reference proteome</keyword>
<evidence type="ECO:0000313" key="3">
    <source>
        <dbReference type="EMBL" id="VVC40173.1"/>
    </source>
</evidence>
<organism evidence="3 4">
    <name type="scientific">Cinara cedri</name>
    <dbReference type="NCBI Taxonomy" id="506608"/>
    <lineage>
        <taxon>Eukaryota</taxon>
        <taxon>Metazoa</taxon>
        <taxon>Ecdysozoa</taxon>
        <taxon>Arthropoda</taxon>
        <taxon>Hexapoda</taxon>
        <taxon>Insecta</taxon>
        <taxon>Pterygota</taxon>
        <taxon>Neoptera</taxon>
        <taxon>Paraneoptera</taxon>
        <taxon>Hemiptera</taxon>
        <taxon>Sternorrhyncha</taxon>
        <taxon>Aphidomorpha</taxon>
        <taxon>Aphidoidea</taxon>
        <taxon>Aphididae</taxon>
        <taxon>Lachninae</taxon>
        <taxon>Cinara</taxon>
    </lineage>
</organism>
<reference evidence="3 4" key="1">
    <citation type="submission" date="2019-08" db="EMBL/GenBank/DDBJ databases">
        <authorList>
            <person name="Alioto T."/>
            <person name="Alioto T."/>
            <person name="Gomez Garrido J."/>
        </authorList>
    </citation>
    <scope>NUCLEOTIDE SEQUENCE [LARGE SCALE GENOMIC DNA]</scope>
</reference>
<dbReference type="EMBL" id="CABPRJ010001901">
    <property type="protein sequence ID" value="VVC40173.1"/>
    <property type="molecule type" value="Genomic_DNA"/>
</dbReference>
<evidence type="ECO:0000313" key="4">
    <source>
        <dbReference type="Proteomes" id="UP000325440"/>
    </source>
</evidence>
<dbReference type="GO" id="GO:0016020">
    <property type="term" value="C:membrane"/>
    <property type="evidence" value="ECO:0007669"/>
    <property type="project" value="TreeGrafter"/>
</dbReference>
<gene>
    <name evidence="3" type="ORF">CINCED_3A018974</name>
</gene>
<protein>
    <submittedName>
        <fullName evidence="3">Uncharacterized protein</fullName>
    </submittedName>
</protein>
<keyword evidence="1" id="KW-1133">Transmembrane helix</keyword>
<dbReference type="PANTHER" id="PTHR21879">
    <property type="entry name" value="FI03362P-RELATED-RELATED"/>
    <property type="match status" value="1"/>
</dbReference>
<dbReference type="Pfam" id="PF07898">
    <property type="entry name" value="DUF1676"/>
    <property type="match status" value="1"/>
</dbReference>
<dbReference type="Proteomes" id="UP000325440">
    <property type="component" value="Unassembled WGS sequence"/>
</dbReference>
<keyword evidence="1" id="KW-0472">Membrane</keyword>
<proteinExistence type="predicted"/>
<name>A0A5E4N8T1_9HEMI</name>
<dbReference type="OrthoDB" id="7683472at2759"/>
<dbReference type="PANTHER" id="PTHR21879:SF8">
    <property type="entry name" value="OSIRIS 23"/>
    <property type="match status" value="1"/>
</dbReference>
<dbReference type="AlphaFoldDB" id="A0A5E4N8T1"/>
<evidence type="ECO:0000256" key="1">
    <source>
        <dbReference type="SAM" id="Phobius"/>
    </source>
</evidence>
<feature type="chain" id="PRO_5022881354" evidence="2">
    <location>
        <begin position="28"/>
        <end position="219"/>
    </location>
</feature>
<evidence type="ECO:0000256" key="2">
    <source>
        <dbReference type="SAM" id="SignalP"/>
    </source>
</evidence>
<feature type="signal peptide" evidence="2">
    <location>
        <begin position="1"/>
        <end position="27"/>
    </location>
</feature>